<dbReference type="PANTHER" id="PTHR11117:SF24">
    <property type="entry name" value="PROTEIN FDRA"/>
    <property type="match status" value="1"/>
</dbReference>
<evidence type="ECO:0000313" key="2">
    <source>
        <dbReference type="EMBL" id="MBD3925307.1"/>
    </source>
</evidence>
<name>A0ABR8NAZ6_9ACTN</name>
<dbReference type="EMBL" id="JACXYZ010000001">
    <property type="protein sequence ID" value="MBD3925307.1"/>
    <property type="molecule type" value="Genomic_DNA"/>
</dbReference>
<proteinExistence type="predicted"/>
<dbReference type="Pfam" id="PF00549">
    <property type="entry name" value="Ligase_CoA"/>
    <property type="match status" value="1"/>
</dbReference>
<feature type="domain" description="ATP-citrate synthase/succinyl-CoA ligase C-terminal" evidence="1">
    <location>
        <begin position="335"/>
        <end position="489"/>
    </location>
</feature>
<evidence type="ECO:0000259" key="1">
    <source>
        <dbReference type="Pfam" id="PF00549"/>
    </source>
</evidence>
<reference evidence="2 3" key="1">
    <citation type="submission" date="2020-09" db="EMBL/GenBank/DDBJ databases">
        <title>novel species in genus Nocardioides.</title>
        <authorList>
            <person name="Zhang G."/>
        </authorList>
    </citation>
    <scope>NUCLEOTIDE SEQUENCE [LARGE SCALE GENOMIC DNA]</scope>
    <source>
        <strain evidence="2 3">KCTC 39551</strain>
    </source>
</reference>
<sequence>MTTPTKDHVELRSGAYADSVTLLQVSRAVQATPGVVAAQVAMATGLNLEVLEGMGFDIPGSSPNDMVVALRLDADADVPAALAAVDAALTPTRPTGGDTTIAPPRTTGSALRRSAPDAITLVSVPGASATVEAMDALEAGRDVMVFSDNVPVSEEVALKRYAASRGRLVMGPDCGTAVVDGVGLGFANAVRPGRIGIVAASGTGCQQLLALLHHAGETAEGVGVRHALGVGGRDLSSAVGGLATREALRRLDADPDVDLVVVVSKPPAPEVAEALTKETGALGTPVELGLLGRGQRDLTAVAEAVLERLGHTPPEWPVHGADNTGPATGPLLRGLFVGGTLCDESMLMASAALGPVRSNIPLSDDLALGDDLLVDDHTMVDFGDDELTQGRAHPMIDPTLRNEQLARAAADPATGVILLDLVLGHGAEPDPAALLAPAIAAARRDRQVPVVVSLVGTDLDPQGLDAQRDALVAAGAEVHLSNASATRRAIQLIEGAAR</sequence>
<dbReference type="PANTHER" id="PTHR11117">
    <property type="entry name" value="SUCCINYL-COA LIGASE SUBUNIT ALPHA"/>
    <property type="match status" value="1"/>
</dbReference>
<protein>
    <submittedName>
        <fullName evidence="2">FdrA family protein</fullName>
    </submittedName>
</protein>
<dbReference type="Gene3D" id="3.40.50.261">
    <property type="entry name" value="Succinyl-CoA synthetase domains"/>
    <property type="match status" value="2"/>
</dbReference>
<evidence type="ECO:0000313" key="3">
    <source>
        <dbReference type="Proteomes" id="UP000618818"/>
    </source>
</evidence>
<dbReference type="RefSeq" id="WP_191194977.1">
    <property type="nucleotide sequence ID" value="NZ_JACXYZ010000001.1"/>
</dbReference>
<comment type="caution">
    <text evidence="2">The sequence shown here is derived from an EMBL/GenBank/DDBJ whole genome shotgun (WGS) entry which is preliminary data.</text>
</comment>
<organism evidence="2 3">
    <name type="scientific">Nocardioides cavernae</name>
    <dbReference type="NCBI Taxonomy" id="1921566"/>
    <lineage>
        <taxon>Bacteria</taxon>
        <taxon>Bacillati</taxon>
        <taxon>Actinomycetota</taxon>
        <taxon>Actinomycetes</taxon>
        <taxon>Propionibacteriales</taxon>
        <taxon>Nocardioidaceae</taxon>
        <taxon>Nocardioides</taxon>
    </lineage>
</organism>
<gene>
    <name evidence="2" type="ORF">IEZ26_11780</name>
</gene>
<dbReference type="Proteomes" id="UP000618818">
    <property type="component" value="Unassembled WGS sequence"/>
</dbReference>
<accession>A0ABR8NAZ6</accession>
<dbReference type="InterPro" id="IPR016102">
    <property type="entry name" value="Succinyl-CoA_synth-like"/>
</dbReference>
<dbReference type="InterPro" id="IPR005811">
    <property type="entry name" value="SUCC_ACL_C"/>
</dbReference>
<keyword evidence="3" id="KW-1185">Reference proteome</keyword>
<dbReference type="Gene3D" id="3.40.50.720">
    <property type="entry name" value="NAD(P)-binding Rossmann-like Domain"/>
    <property type="match status" value="1"/>
</dbReference>
<dbReference type="SUPFAM" id="SSF52210">
    <property type="entry name" value="Succinyl-CoA synthetase domains"/>
    <property type="match status" value="2"/>
</dbReference>